<dbReference type="PANTHER" id="PTHR31339:SF9">
    <property type="entry name" value="PLASMIN AND FIBRONECTIN-BINDING PROTEIN A"/>
    <property type="match status" value="1"/>
</dbReference>
<gene>
    <name evidence="3" type="ORF">SAMN05421819_4307</name>
</gene>
<evidence type="ECO:0000313" key="4">
    <source>
        <dbReference type="Proteomes" id="UP000236728"/>
    </source>
</evidence>
<feature type="domain" description="Right handed beta helix" evidence="2">
    <location>
        <begin position="183"/>
        <end position="358"/>
    </location>
</feature>
<keyword evidence="4" id="KW-1185">Reference proteome</keyword>
<accession>A0A1H6C8W1</accession>
<sequence length="535" mass="57739">MSLFRRDFLKWMTHGAVGTAAATVLSPGAHAHAAPLPEEGASSVFDVKRYGATGDGKTIDTNAINRAILAAASSGGGTVRFPAGTYASYSIHLKSHVALYLETGATILAADTPEGGGTSYYDLPEPKTAWDAYQDYGHNHWHNSLLWGEDLEDIAILGPGLIWGKGLTRSEKPSQIPGMGNKAIALKNCRNVLLRDFSILKGGWFGILATGVDNLTIDNLKIDTDRDGMDLDCCRNVRVSNCSVNSPWDDGICPKSSFALGYARATENVTITNCYVTGAYQLGTMLDGTWKRWPADSKMTSPTGRIKCGTESNGGFKNITISNCVFDGCRGFALESVDGALLEDITFTGVTMRDCANVPLYLRLGRRMRGPAGVPVGTLRRIIISNVVSYNSLATFGGAGLIWGLTDHPIEDVKIHDIYMEHRGGGTAEAATRVFEEKDTDYPEPYRVGSVPASGFYVRNVNNIEFTNVELAWTQPDARPAIGLHNVHGADFFRIKTPKLASAPVFSLQDVEDFAVASSRNVVDTRLASVPSKTL</sequence>
<dbReference type="PROSITE" id="PS51318">
    <property type="entry name" value="TAT"/>
    <property type="match status" value="1"/>
</dbReference>
<evidence type="ECO:0000259" key="2">
    <source>
        <dbReference type="Pfam" id="PF13229"/>
    </source>
</evidence>
<dbReference type="PANTHER" id="PTHR31339">
    <property type="entry name" value="PECTIN LYASE-RELATED"/>
    <property type="match status" value="1"/>
</dbReference>
<dbReference type="SMART" id="SM00710">
    <property type="entry name" value="PbH1"/>
    <property type="match status" value="7"/>
</dbReference>
<evidence type="ECO:0000259" key="1">
    <source>
        <dbReference type="Pfam" id="PF12708"/>
    </source>
</evidence>
<evidence type="ECO:0000313" key="3">
    <source>
        <dbReference type="EMBL" id="SEG69065.1"/>
    </source>
</evidence>
<proteinExistence type="predicted"/>
<dbReference type="Proteomes" id="UP000236728">
    <property type="component" value="Unassembled WGS sequence"/>
</dbReference>
<dbReference type="InterPro" id="IPR051801">
    <property type="entry name" value="GH28_Enzymes"/>
</dbReference>
<dbReference type="InterPro" id="IPR006311">
    <property type="entry name" value="TAT_signal"/>
</dbReference>
<reference evidence="3 4" key="1">
    <citation type="submission" date="2016-10" db="EMBL/GenBank/DDBJ databases">
        <authorList>
            <person name="de Groot N.N."/>
        </authorList>
    </citation>
    <scope>NUCLEOTIDE SEQUENCE [LARGE SCALE GENOMIC DNA]</scope>
    <source>
        <strain evidence="3 4">DSM 22489</strain>
    </source>
</reference>
<feature type="domain" description="Rhamnogalacturonase A/B/Epimerase-like pectate lyase" evidence="1">
    <location>
        <begin position="45"/>
        <end position="99"/>
    </location>
</feature>
<protein>
    <submittedName>
        <fullName evidence="3">Polygalacturonase</fullName>
    </submittedName>
</protein>
<dbReference type="InterPro" id="IPR039448">
    <property type="entry name" value="Beta_helix"/>
</dbReference>
<dbReference type="SUPFAM" id="SSF51126">
    <property type="entry name" value="Pectin lyase-like"/>
    <property type="match status" value="1"/>
</dbReference>
<dbReference type="Pfam" id="PF12708">
    <property type="entry name" value="Pect-lyase_RHGA_epim"/>
    <property type="match status" value="1"/>
</dbReference>
<dbReference type="InterPro" id="IPR006626">
    <property type="entry name" value="PbH1"/>
</dbReference>
<dbReference type="InterPro" id="IPR024535">
    <property type="entry name" value="RHGA/B-epi-like_pectate_lyase"/>
</dbReference>
<dbReference type="InterPro" id="IPR012334">
    <property type="entry name" value="Pectin_lyas_fold"/>
</dbReference>
<dbReference type="AlphaFoldDB" id="A0A1H6C8W1"/>
<name>A0A1H6C8W1_9BACT</name>
<organism evidence="3 4">
    <name type="scientific">Bryocella elongata</name>
    <dbReference type="NCBI Taxonomy" id="863522"/>
    <lineage>
        <taxon>Bacteria</taxon>
        <taxon>Pseudomonadati</taxon>
        <taxon>Acidobacteriota</taxon>
        <taxon>Terriglobia</taxon>
        <taxon>Terriglobales</taxon>
        <taxon>Acidobacteriaceae</taxon>
        <taxon>Bryocella</taxon>
    </lineage>
</organism>
<dbReference type="InterPro" id="IPR011050">
    <property type="entry name" value="Pectin_lyase_fold/virulence"/>
</dbReference>
<dbReference type="Gene3D" id="2.160.20.10">
    <property type="entry name" value="Single-stranded right-handed beta-helix, Pectin lyase-like"/>
    <property type="match status" value="1"/>
</dbReference>
<dbReference type="RefSeq" id="WP_235011772.1">
    <property type="nucleotide sequence ID" value="NZ_FNVA01000009.1"/>
</dbReference>
<dbReference type="EMBL" id="FNVA01000009">
    <property type="protein sequence ID" value="SEG69065.1"/>
    <property type="molecule type" value="Genomic_DNA"/>
</dbReference>
<dbReference type="Pfam" id="PF13229">
    <property type="entry name" value="Beta_helix"/>
    <property type="match status" value="1"/>
</dbReference>